<dbReference type="Gene3D" id="1.10.10.10">
    <property type="entry name" value="Winged helix-like DNA-binding domain superfamily/Winged helix DNA-binding domain"/>
    <property type="match status" value="1"/>
</dbReference>
<reference evidence="7" key="1">
    <citation type="journal article" date="2019" name="Int. J. Syst. Evol. Microbiol.">
        <title>The Global Catalogue of Microorganisms (GCM) 10K type strain sequencing project: providing services to taxonomists for standard genome sequencing and annotation.</title>
        <authorList>
            <consortium name="The Broad Institute Genomics Platform"/>
            <consortium name="The Broad Institute Genome Sequencing Center for Infectious Disease"/>
            <person name="Wu L."/>
            <person name="Ma J."/>
        </authorList>
    </citation>
    <scope>NUCLEOTIDE SEQUENCE [LARGE SCALE GENOMIC DNA]</scope>
    <source>
        <strain evidence="7">CGMCC 1.15103</strain>
    </source>
</reference>
<evidence type="ECO:0000256" key="2">
    <source>
        <dbReference type="ARBA" id="ARBA00023015"/>
    </source>
</evidence>
<organism evidence="6 7">
    <name type="scientific">Paraburkholderia caffeinilytica</name>
    <dbReference type="NCBI Taxonomy" id="1761016"/>
    <lineage>
        <taxon>Bacteria</taxon>
        <taxon>Pseudomonadati</taxon>
        <taxon>Pseudomonadota</taxon>
        <taxon>Betaproteobacteria</taxon>
        <taxon>Burkholderiales</taxon>
        <taxon>Burkholderiaceae</taxon>
        <taxon>Paraburkholderia</taxon>
    </lineage>
</organism>
<keyword evidence="7" id="KW-1185">Reference proteome</keyword>
<evidence type="ECO:0000313" key="6">
    <source>
        <dbReference type="EMBL" id="GGC26616.1"/>
    </source>
</evidence>
<dbReference type="Pfam" id="PF00126">
    <property type="entry name" value="HTH_1"/>
    <property type="match status" value="1"/>
</dbReference>
<keyword evidence="4" id="KW-0804">Transcription</keyword>
<feature type="domain" description="HTH lysR-type" evidence="5">
    <location>
        <begin position="20"/>
        <end position="77"/>
    </location>
</feature>
<dbReference type="Proteomes" id="UP000602004">
    <property type="component" value="Unassembled WGS sequence"/>
</dbReference>
<dbReference type="Pfam" id="PF03466">
    <property type="entry name" value="LysR_substrate"/>
    <property type="match status" value="1"/>
</dbReference>
<dbReference type="PANTHER" id="PTHR30118:SF6">
    <property type="entry name" value="HTH-TYPE TRANSCRIPTIONAL REGULATOR LEUO"/>
    <property type="match status" value="1"/>
</dbReference>
<keyword evidence="3" id="KW-0238">DNA-binding</keyword>
<sequence length="320" mass="35791">MSHIDAPRPAAFHRRFRRCDLNLLVTLDALFAEDGNVTRTADRLAISQSAASHALSRLREVFRDELFVRAGPRMVPTAFAMRLKPMIYEWIEGAERVLITAQPFDLRHAHSRLVVSVPEQIERMVMPPLMEHLFDVAPDIEIFVTPLPLGETLDALDAGQIDLAIAIGDAEFKPWHVAVLACETSFVQVYDPRLINGARPLKLECIALLPHLKVSYEPARNIVVDGYFERHGLTRRIAAGCAGAASVARMVAARPLVAILPALVARSFPQSAQLAVEPFGDDSLSLRVYVAWHRRSDRDDAHAYVRRCLARYLDDDYVQG</sequence>
<accession>A0ABQ1LNY8</accession>
<proteinExistence type="inferred from homology"/>
<protein>
    <submittedName>
        <fullName evidence="6">LysR family transcriptional regulator</fullName>
    </submittedName>
</protein>
<dbReference type="SUPFAM" id="SSF46785">
    <property type="entry name" value="Winged helix' DNA-binding domain"/>
    <property type="match status" value="1"/>
</dbReference>
<dbReference type="InterPro" id="IPR036388">
    <property type="entry name" value="WH-like_DNA-bd_sf"/>
</dbReference>
<dbReference type="PROSITE" id="PS50931">
    <property type="entry name" value="HTH_LYSR"/>
    <property type="match status" value="1"/>
</dbReference>
<dbReference type="RefSeq" id="WP_115783032.1">
    <property type="nucleotide sequence ID" value="NZ_BMHL01000002.1"/>
</dbReference>
<name>A0ABQ1LNY8_9BURK</name>
<dbReference type="EMBL" id="BMHL01000002">
    <property type="protein sequence ID" value="GGC26616.1"/>
    <property type="molecule type" value="Genomic_DNA"/>
</dbReference>
<dbReference type="InterPro" id="IPR050389">
    <property type="entry name" value="LysR-type_TF"/>
</dbReference>
<evidence type="ECO:0000256" key="1">
    <source>
        <dbReference type="ARBA" id="ARBA00009437"/>
    </source>
</evidence>
<dbReference type="InterPro" id="IPR005119">
    <property type="entry name" value="LysR_subst-bd"/>
</dbReference>
<dbReference type="CDD" id="cd08417">
    <property type="entry name" value="PBP2_Nitroaromatics_like"/>
    <property type="match status" value="1"/>
</dbReference>
<dbReference type="Gene3D" id="3.40.190.10">
    <property type="entry name" value="Periplasmic binding protein-like II"/>
    <property type="match status" value="2"/>
</dbReference>
<dbReference type="InterPro" id="IPR037402">
    <property type="entry name" value="YidZ_PBP2"/>
</dbReference>
<comment type="caution">
    <text evidence="6">The sequence shown here is derived from an EMBL/GenBank/DDBJ whole genome shotgun (WGS) entry which is preliminary data.</text>
</comment>
<evidence type="ECO:0000313" key="7">
    <source>
        <dbReference type="Proteomes" id="UP000602004"/>
    </source>
</evidence>
<evidence type="ECO:0000259" key="5">
    <source>
        <dbReference type="PROSITE" id="PS50931"/>
    </source>
</evidence>
<dbReference type="InterPro" id="IPR000847">
    <property type="entry name" value="LysR_HTH_N"/>
</dbReference>
<gene>
    <name evidence="6" type="ORF">GCM10011400_11240</name>
</gene>
<dbReference type="PANTHER" id="PTHR30118">
    <property type="entry name" value="HTH-TYPE TRANSCRIPTIONAL REGULATOR LEUO-RELATED"/>
    <property type="match status" value="1"/>
</dbReference>
<dbReference type="InterPro" id="IPR036390">
    <property type="entry name" value="WH_DNA-bd_sf"/>
</dbReference>
<evidence type="ECO:0000256" key="3">
    <source>
        <dbReference type="ARBA" id="ARBA00023125"/>
    </source>
</evidence>
<evidence type="ECO:0000256" key="4">
    <source>
        <dbReference type="ARBA" id="ARBA00023163"/>
    </source>
</evidence>
<dbReference type="SUPFAM" id="SSF53850">
    <property type="entry name" value="Periplasmic binding protein-like II"/>
    <property type="match status" value="1"/>
</dbReference>
<comment type="similarity">
    <text evidence="1">Belongs to the LysR transcriptional regulatory family.</text>
</comment>
<keyword evidence="2" id="KW-0805">Transcription regulation</keyword>